<organism evidence="3 4">
    <name type="scientific">Nakamurella alba</name>
    <dbReference type="NCBI Taxonomy" id="2665158"/>
    <lineage>
        <taxon>Bacteria</taxon>
        <taxon>Bacillati</taxon>
        <taxon>Actinomycetota</taxon>
        <taxon>Actinomycetes</taxon>
        <taxon>Nakamurellales</taxon>
        <taxon>Nakamurellaceae</taxon>
        <taxon>Nakamurella</taxon>
    </lineage>
</organism>
<comment type="similarity">
    <text evidence="1">Belongs to the AHA1 family.</text>
</comment>
<evidence type="ECO:0000259" key="2">
    <source>
        <dbReference type="Pfam" id="PF08327"/>
    </source>
</evidence>
<dbReference type="AlphaFoldDB" id="A0A7K1FJY9"/>
<dbReference type="InterPro" id="IPR023393">
    <property type="entry name" value="START-like_dom_sf"/>
</dbReference>
<name>A0A7K1FJY9_9ACTN</name>
<protein>
    <submittedName>
        <fullName evidence="3">ATPase</fullName>
    </submittedName>
</protein>
<dbReference type="Pfam" id="PF08327">
    <property type="entry name" value="AHSA1"/>
    <property type="match status" value="1"/>
</dbReference>
<feature type="domain" description="Activator of Hsp90 ATPase homologue 1/2-like C-terminal" evidence="2">
    <location>
        <begin position="23"/>
        <end position="134"/>
    </location>
</feature>
<accession>A0A7K1FJY9</accession>
<sequence>MTPTPTGRVIGTDLVLTRQFAGPIEDVWASVTDPERTARWIGRWEGGTGAGSTGRLQLGFEESAPWSDFTITACEPPRHVAVATADDAGQWRLEITLEQQDTGTLLTFVHHLDDTDGVGDIGPGWEYYLDQLVASREGRPLPDFGDYHPAMSEHFAAQVRY</sequence>
<proteinExistence type="inferred from homology"/>
<dbReference type="Proteomes" id="UP000460221">
    <property type="component" value="Unassembled WGS sequence"/>
</dbReference>
<dbReference type="Gene3D" id="3.30.530.20">
    <property type="match status" value="1"/>
</dbReference>
<comment type="caution">
    <text evidence="3">The sequence shown here is derived from an EMBL/GenBank/DDBJ whole genome shotgun (WGS) entry which is preliminary data.</text>
</comment>
<dbReference type="CDD" id="cd08899">
    <property type="entry name" value="SRPBCC_CalC_Aha1-like_6"/>
    <property type="match status" value="1"/>
</dbReference>
<gene>
    <name evidence="3" type="ORF">GIS00_10700</name>
</gene>
<reference evidence="3 4" key="1">
    <citation type="submission" date="2019-11" db="EMBL/GenBank/DDBJ databases">
        <authorList>
            <person name="Jiang L.-Q."/>
        </authorList>
    </citation>
    <scope>NUCLEOTIDE SEQUENCE [LARGE SCALE GENOMIC DNA]</scope>
    <source>
        <strain evidence="3 4">YIM 132087</strain>
    </source>
</reference>
<keyword evidence="4" id="KW-1185">Reference proteome</keyword>
<dbReference type="EMBL" id="WLYK01000003">
    <property type="protein sequence ID" value="MTD14418.1"/>
    <property type="molecule type" value="Genomic_DNA"/>
</dbReference>
<evidence type="ECO:0000256" key="1">
    <source>
        <dbReference type="ARBA" id="ARBA00006817"/>
    </source>
</evidence>
<evidence type="ECO:0000313" key="4">
    <source>
        <dbReference type="Proteomes" id="UP000460221"/>
    </source>
</evidence>
<dbReference type="RefSeq" id="WP_154768450.1">
    <property type="nucleotide sequence ID" value="NZ_WLYK01000003.1"/>
</dbReference>
<evidence type="ECO:0000313" key="3">
    <source>
        <dbReference type="EMBL" id="MTD14418.1"/>
    </source>
</evidence>
<dbReference type="InterPro" id="IPR013538">
    <property type="entry name" value="ASHA1/2-like_C"/>
</dbReference>
<dbReference type="SUPFAM" id="SSF55961">
    <property type="entry name" value="Bet v1-like"/>
    <property type="match status" value="1"/>
</dbReference>